<protein>
    <submittedName>
        <fullName evidence="1">N-isopropylammelide isopropyl amidohydrolase</fullName>
        <ecNumber evidence="1">3.5.4.42</ecNumber>
    </submittedName>
</protein>
<dbReference type="Gene3D" id="3.20.20.140">
    <property type="entry name" value="Metal-dependent hydrolases"/>
    <property type="match status" value="1"/>
</dbReference>
<dbReference type="InterPro" id="IPR032466">
    <property type="entry name" value="Metal_Hydrolase"/>
</dbReference>
<dbReference type="CDD" id="cd01293">
    <property type="entry name" value="Bact_CD"/>
    <property type="match status" value="1"/>
</dbReference>
<dbReference type="InterPro" id="IPR011059">
    <property type="entry name" value="Metal-dep_hydrolase_composite"/>
</dbReference>
<evidence type="ECO:0000313" key="2">
    <source>
        <dbReference type="Proteomes" id="UP000254893"/>
    </source>
</evidence>
<dbReference type="GO" id="GO:0018764">
    <property type="term" value="F:N-isopropylammelide isopropylaminohydrolase activity"/>
    <property type="evidence" value="ECO:0007669"/>
    <property type="project" value="UniProtKB-EC"/>
</dbReference>
<proteinExistence type="predicted"/>
<reference evidence="1 2" key="1">
    <citation type="submission" date="2018-06" db="EMBL/GenBank/DDBJ databases">
        <authorList>
            <consortium name="Pathogen Informatics"/>
            <person name="Doyle S."/>
        </authorList>
    </citation>
    <scope>NUCLEOTIDE SEQUENCE [LARGE SCALE GENOMIC DNA]</scope>
    <source>
        <strain evidence="1 2">NCTC11388</strain>
    </source>
</reference>
<dbReference type="SUPFAM" id="SSF51556">
    <property type="entry name" value="Metallo-dependent hydrolases"/>
    <property type="match status" value="1"/>
</dbReference>
<dbReference type="AlphaFoldDB" id="A0A380BAF9"/>
<name>A0A380BAF9_SPHSI</name>
<dbReference type="EMBL" id="UGYW01000001">
    <property type="protein sequence ID" value="SUI98094.1"/>
    <property type="molecule type" value="Genomic_DNA"/>
</dbReference>
<accession>A0A380BAF9</accession>
<dbReference type="Gene3D" id="2.30.40.10">
    <property type="entry name" value="Urease, subunit C, domain 1"/>
    <property type="match status" value="1"/>
</dbReference>
<keyword evidence="1" id="KW-0378">Hydrolase</keyword>
<dbReference type="EC" id="3.5.4.42" evidence="1"/>
<evidence type="ECO:0000313" key="1">
    <source>
        <dbReference type="EMBL" id="SUI98094.1"/>
    </source>
</evidence>
<dbReference type="PANTHER" id="PTHR32027:SF9">
    <property type="entry name" value="BLL3847 PROTEIN"/>
    <property type="match status" value="1"/>
</dbReference>
<dbReference type="NCBIfam" id="NF005312">
    <property type="entry name" value="PRK06846.1"/>
    <property type="match status" value="1"/>
</dbReference>
<dbReference type="SUPFAM" id="SSF51338">
    <property type="entry name" value="Composite domain of metallo-dependent hydrolases"/>
    <property type="match status" value="1"/>
</dbReference>
<organism evidence="1 2">
    <name type="scientific">Sphingobacterium spiritivorum</name>
    <name type="common">Flavobacterium spiritivorum</name>
    <dbReference type="NCBI Taxonomy" id="258"/>
    <lineage>
        <taxon>Bacteria</taxon>
        <taxon>Pseudomonadati</taxon>
        <taxon>Bacteroidota</taxon>
        <taxon>Sphingobacteriia</taxon>
        <taxon>Sphingobacteriales</taxon>
        <taxon>Sphingobacteriaceae</taxon>
        <taxon>Sphingobacterium</taxon>
    </lineage>
</organism>
<dbReference type="PANTHER" id="PTHR32027">
    <property type="entry name" value="CYTOSINE DEAMINASE"/>
    <property type="match status" value="1"/>
</dbReference>
<dbReference type="GO" id="GO:0016814">
    <property type="term" value="F:hydrolase activity, acting on carbon-nitrogen (but not peptide) bonds, in cyclic amidines"/>
    <property type="evidence" value="ECO:0007669"/>
    <property type="project" value="TreeGrafter"/>
</dbReference>
<sequence length="482" mass="53630">MFLHVNFGSSYNFHKFWNKSLINSASKVLNFVKHISSRPMHSISRKDFIKSSSLLLAGGSVLMGEASPAKQAIQMETTSKHKNSALVLKNVRLETGFEYENEEIVGTKTDLFTLEFENGKIKAILPNKPDAEAVDANGLLMLPAMKDMHIHLDKTYYGGPWKARSKKNRSVKDMIVFEQKLMPKLLPSSTYRAEKLIELLQSHGVNFARSHVNIEPASKLDSLKNLQVAIENKKDSFGTELVAFPQHGIFYSHSEQLMKDVAAMDIDFIGGLDPFSIDGSIEKSIDFIVQLALDNNKGIDIHLHEGGESGLKTVEYLIQKVMENPALQHKTFLSHCFVLATVENQKLQETAEKLANAHVGIISTVPFGGIIMPIPTLYKHGVDVRTGNDSIIDHWNTFGSGSILQKSNLMAQLYGYSTEFELSRCLKIATHNILPLDDQGSRQWPQVNDQADVILVDASCSAEAVARISPVKTLIHQGNIIY</sequence>
<dbReference type="Proteomes" id="UP000254893">
    <property type="component" value="Unassembled WGS sequence"/>
</dbReference>
<dbReference type="InterPro" id="IPR052349">
    <property type="entry name" value="Metallo-hydrolase_Enzymes"/>
</dbReference>
<gene>
    <name evidence="1" type="primary">atzC</name>
    <name evidence="1" type="ORF">NCTC11388_00504</name>
</gene>